<dbReference type="EMBL" id="SRLO01000365">
    <property type="protein sequence ID" value="TNN59017.1"/>
    <property type="molecule type" value="Genomic_DNA"/>
</dbReference>
<name>A0A4Z2GZG1_9TELE</name>
<reference evidence="2 3" key="1">
    <citation type="submission" date="2019-03" db="EMBL/GenBank/DDBJ databases">
        <title>First draft genome of Liparis tanakae, snailfish: a comprehensive survey of snailfish specific genes.</title>
        <authorList>
            <person name="Kim W."/>
            <person name="Song I."/>
            <person name="Jeong J.-H."/>
            <person name="Kim D."/>
            <person name="Kim S."/>
            <person name="Ryu S."/>
            <person name="Song J.Y."/>
            <person name="Lee S.K."/>
        </authorList>
    </citation>
    <scope>NUCLEOTIDE SEQUENCE [LARGE SCALE GENOMIC DNA]</scope>
    <source>
        <tissue evidence="2">Muscle</tissue>
    </source>
</reference>
<proteinExistence type="predicted"/>
<evidence type="ECO:0000313" key="3">
    <source>
        <dbReference type="Proteomes" id="UP000314294"/>
    </source>
</evidence>
<keyword evidence="3" id="KW-1185">Reference proteome</keyword>
<feature type="compositionally biased region" description="Gly residues" evidence="1">
    <location>
        <begin position="54"/>
        <end position="64"/>
    </location>
</feature>
<gene>
    <name evidence="2" type="ORF">EYF80_030755</name>
</gene>
<protein>
    <submittedName>
        <fullName evidence="2">Uncharacterized protein</fullName>
    </submittedName>
</protein>
<sequence length="123" mass="13104">MWRRNPSPEAQRHSHGAPFVRDSRPAARRSPFRKRKTDRDGVCPRGRDLFEAAGCGGGGGGGGERPSSSEPSSVSTPPVLALTLSNVWRRTSVARGRRGASTSITRGEEESPGPSLVPSLTPE</sequence>
<comment type="caution">
    <text evidence="2">The sequence shown here is derived from an EMBL/GenBank/DDBJ whole genome shotgun (WGS) entry which is preliminary data.</text>
</comment>
<feature type="region of interest" description="Disordered" evidence="1">
    <location>
        <begin position="1"/>
        <end position="78"/>
    </location>
</feature>
<feature type="region of interest" description="Disordered" evidence="1">
    <location>
        <begin position="90"/>
        <end position="123"/>
    </location>
</feature>
<feature type="compositionally biased region" description="Basic residues" evidence="1">
    <location>
        <begin position="26"/>
        <end position="36"/>
    </location>
</feature>
<dbReference type="AlphaFoldDB" id="A0A4Z2GZG1"/>
<feature type="compositionally biased region" description="Low complexity" evidence="1">
    <location>
        <begin position="66"/>
        <end position="78"/>
    </location>
</feature>
<dbReference type="Proteomes" id="UP000314294">
    <property type="component" value="Unassembled WGS sequence"/>
</dbReference>
<feature type="compositionally biased region" description="Basic and acidic residues" evidence="1">
    <location>
        <begin position="37"/>
        <end position="50"/>
    </location>
</feature>
<evidence type="ECO:0000256" key="1">
    <source>
        <dbReference type="SAM" id="MobiDB-lite"/>
    </source>
</evidence>
<evidence type="ECO:0000313" key="2">
    <source>
        <dbReference type="EMBL" id="TNN59017.1"/>
    </source>
</evidence>
<accession>A0A4Z2GZG1</accession>
<organism evidence="2 3">
    <name type="scientific">Liparis tanakae</name>
    <name type="common">Tanaka's snailfish</name>
    <dbReference type="NCBI Taxonomy" id="230148"/>
    <lineage>
        <taxon>Eukaryota</taxon>
        <taxon>Metazoa</taxon>
        <taxon>Chordata</taxon>
        <taxon>Craniata</taxon>
        <taxon>Vertebrata</taxon>
        <taxon>Euteleostomi</taxon>
        <taxon>Actinopterygii</taxon>
        <taxon>Neopterygii</taxon>
        <taxon>Teleostei</taxon>
        <taxon>Neoteleostei</taxon>
        <taxon>Acanthomorphata</taxon>
        <taxon>Eupercaria</taxon>
        <taxon>Perciformes</taxon>
        <taxon>Cottioidei</taxon>
        <taxon>Cottales</taxon>
        <taxon>Liparidae</taxon>
        <taxon>Liparis</taxon>
    </lineage>
</organism>